<dbReference type="EMBL" id="CM042029">
    <property type="protein sequence ID" value="KAI3796160.1"/>
    <property type="molecule type" value="Genomic_DNA"/>
</dbReference>
<proteinExistence type="predicted"/>
<gene>
    <name evidence="1" type="ORF">L1987_38825</name>
</gene>
<evidence type="ECO:0000313" key="1">
    <source>
        <dbReference type="EMBL" id="KAI3796160.1"/>
    </source>
</evidence>
<organism evidence="1 2">
    <name type="scientific">Smallanthus sonchifolius</name>
    <dbReference type="NCBI Taxonomy" id="185202"/>
    <lineage>
        <taxon>Eukaryota</taxon>
        <taxon>Viridiplantae</taxon>
        <taxon>Streptophyta</taxon>
        <taxon>Embryophyta</taxon>
        <taxon>Tracheophyta</taxon>
        <taxon>Spermatophyta</taxon>
        <taxon>Magnoliopsida</taxon>
        <taxon>eudicotyledons</taxon>
        <taxon>Gunneridae</taxon>
        <taxon>Pentapetalae</taxon>
        <taxon>asterids</taxon>
        <taxon>campanulids</taxon>
        <taxon>Asterales</taxon>
        <taxon>Asteraceae</taxon>
        <taxon>Asteroideae</taxon>
        <taxon>Heliantheae alliance</taxon>
        <taxon>Millerieae</taxon>
        <taxon>Smallanthus</taxon>
    </lineage>
</organism>
<sequence length="87" mass="9661">MSFSGTRLISTIIVFSLLQIWVLTSSDCCKVTAIMVSSSSSKDSDEIKRSELYTKFFNGRFTTTVSKGTGFQENKRKVPSCPDALHN</sequence>
<protein>
    <submittedName>
        <fullName evidence="1">Uncharacterized protein</fullName>
    </submittedName>
</protein>
<name>A0ACB9HM41_9ASTR</name>
<accession>A0ACB9HM41</accession>
<keyword evidence="2" id="KW-1185">Reference proteome</keyword>
<reference evidence="2" key="1">
    <citation type="journal article" date="2022" name="Mol. Ecol. Resour.">
        <title>The genomes of chicory, endive, great burdock and yacon provide insights into Asteraceae palaeo-polyploidization history and plant inulin production.</title>
        <authorList>
            <person name="Fan W."/>
            <person name="Wang S."/>
            <person name="Wang H."/>
            <person name="Wang A."/>
            <person name="Jiang F."/>
            <person name="Liu H."/>
            <person name="Zhao H."/>
            <person name="Xu D."/>
            <person name="Zhang Y."/>
        </authorList>
    </citation>
    <scope>NUCLEOTIDE SEQUENCE [LARGE SCALE GENOMIC DNA]</scope>
    <source>
        <strain evidence="2">cv. Yunnan</strain>
    </source>
</reference>
<evidence type="ECO:0000313" key="2">
    <source>
        <dbReference type="Proteomes" id="UP001056120"/>
    </source>
</evidence>
<dbReference type="Proteomes" id="UP001056120">
    <property type="component" value="Linkage Group LG12"/>
</dbReference>
<comment type="caution">
    <text evidence="1">The sequence shown here is derived from an EMBL/GenBank/DDBJ whole genome shotgun (WGS) entry which is preliminary data.</text>
</comment>
<reference evidence="1 2" key="2">
    <citation type="journal article" date="2022" name="Mol. Ecol. Resour.">
        <title>The genomes of chicory, endive, great burdock and yacon provide insights into Asteraceae paleo-polyploidization history and plant inulin production.</title>
        <authorList>
            <person name="Fan W."/>
            <person name="Wang S."/>
            <person name="Wang H."/>
            <person name="Wang A."/>
            <person name="Jiang F."/>
            <person name="Liu H."/>
            <person name="Zhao H."/>
            <person name="Xu D."/>
            <person name="Zhang Y."/>
        </authorList>
    </citation>
    <scope>NUCLEOTIDE SEQUENCE [LARGE SCALE GENOMIC DNA]</scope>
    <source>
        <strain evidence="2">cv. Yunnan</strain>
        <tissue evidence="1">Leaves</tissue>
    </source>
</reference>